<dbReference type="InterPro" id="IPR012318">
    <property type="entry name" value="HTH_CRP"/>
</dbReference>
<dbReference type="PANTHER" id="PTHR24567">
    <property type="entry name" value="CRP FAMILY TRANSCRIPTIONAL REGULATORY PROTEIN"/>
    <property type="match status" value="1"/>
</dbReference>
<dbReference type="OrthoDB" id="9776746at2"/>
<dbReference type="Proteomes" id="UP000436522">
    <property type="component" value="Unassembled WGS sequence"/>
</dbReference>
<evidence type="ECO:0000256" key="1">
    <source>
        <dbReference type="ARBA" id="ARBA00023015"/>
    </source>
</evidence>
<dbReference type="Pfam" id="PF00027">
    <property type="entry name" value="cNMP_binding"/>
    <property type="match status" value="1"/>
</dbReference>
<dbReference type="CDD" id="cd00092">
    <property type="entry name" value="HTH_CRP"/>
    <property type="match status" value="1"/>
</dbReference>
<keyword evidence="1" id="KW-0805">Transcription regulation</keyword>
<dbReference type="PANTHER" id="PTHR24567:SF74">
    <property type="entry name" value="HTH-TYPE TRANSCRIPTIONAL REGULATOR ARCR"/>
    <property type="match status" value="1"/>
</dbReference>
<dbReference type="GO" id="GO:0005829">
    <property type="term" value="C:cytosol"/>
    <property type="evidence" value="ECO:0007669"/>
    <property type="project" value="TreeGrafter"/>
</dbReference>
<proteinExistence type="predicted"/>
<dbReference type="Gene3D" id="2.60.120.10">
    <property type="entry name" value="Jelly Rolls"/>
    <property type="match status" value="1"/>
</dbReference>
<dbReference type="Gene3D" id="1.10.10.10">
    <property type="entry name" value="Winged helix-like DNA-binding domain superfamily/Winged helix DNA-binding domain"/>
    <property type="match status" value="1"/>
</dbReference>
<evidence type="ECO:0000313" key="7">
    <source>
        <dbReference type="Proteomes" id="UP000436522"/>
    </source>
</evidence>
<reference evidence="6 7" key="1">
    <citation type="submission" date="2019-12" db="EMBL/GenBank/DDBJ databases">
        <title>Roseobacter cerasinus sp. nov., isolated from seawater around aquaculture.</title>
        <authorList>
            <person name="Muramatsu S."/>
            <person name="Takabe Y."/>
            <person name="Mori K."/>
            <person name="Takaichi S."/>
            <person name="Hanada S."/>
        </authorList>
    </citation>
    <scope>NUCLEOTIDE SEQUENCE [LARGE SCALE GENOMIC DNA]</scope>
    <source>
        <strain evidence="6 7">AI77</strain>
    </source>
</reference>
<protein>
    <submittedName>
        <fullName evidence="6">Crp/Fnr family transcriptional regulator</fullName>
    </submittedName>
</protein>
<dbReference type="Pfam" id="PF13545">
    <property type="entry name" value="HTH_Crp_2"/>
    <property type="match status" value="1"/>
</dbReference>
<dbReference type="InterPro" id="IPR050397">
    <property type="entry name" value="Env_Response_Regulators"/>
</dbReference>
<evidence type="ECO:0000256" key="2">
    <source>
        <dbReference type="ARBA" id="ARBA00023125"/>
    </source>
</evidence>
<dbReference type="PRINTS" id="PR00034">
    <property type="entry name" value="HTHCRP"/>
</dbReference>
<organism evidence="6 7">
    <name type="scientific">Roseobacter cerasinus</name>
    <dbReference type="NCBI Taxonomy" id="2602289"/>
    <lineage>
        <taxon>Bacteria</taxon>
        <taxon>Pseudomonadati</taxon>
        <taxon>Pseudomonadota</taxon>
        <taxon>Alphaproteobacteria</taxon>
        <taxon>Rhodobacterales</taxon>
        <taxon>Roseobacteraceae</taxon>
        <taxon>Roseobacter</taxon>
    </lineage>
</organism>
<evidence type="ECO:0000256" key="3">
    <source>
        <dbReference type="ARBA" id="ARBA00023163"/>
    </source>
</evidence>
<feature type="domain" description="HTH crp-type" evidence="5">
    <location>
        <begin position="136"/>
        <end position="198"/>
    </location>
</feature>
<comment type="caution">
    <text evidence="6">The sequence shown here is derived from an EMBL/GenBank/DDBJ whole genome shotgun (WGS) entry which is preliminary data.</text>
</comment>
<feature type="domain" description="Cyclic nucleotide-binding" evidence="4">
    <location>
        <begin position="22"/>
        <end position="122"/>
    </location>
</feature>
<dbReference type="EMBL" id="BLIV01000002">
    <property type="protein sequence ID" value="GFE49671.1"/>
    <property type="molecule type" value="Genomic_DNA"/>
</dbReference>
<dbReference type="InterPro" id="IPR014710">
    <property type="entry name" value="RmlC-like_jellyroll"/>
</dbReference>
<dbReference type="SMART" id="SM00419">
    <property type="entry name" value="HTH_CRP"/>
    <property type="match status" value="1"/>
</dbReference>
<accession>A0A640VRE5</accession>
<dbReference type="InterPro" id="IPR036390">
    <property type="entry name" value="WH_DNA-bd_sf"/>
</dbReference>
<dbReference type="InterPro" id="IPR000595">
    <property type="entry name" value="cNMP-bd_dom"/>
</dbReference>
<dbReference type="SUPFAM" id="SSF46785">
    <property type="entry name" value="Winged helix' DNA-binding domain"/>
    <property type="match status" value="1"/>
</dbReference>
<dbReference type="InterPro" id="IPR036388">
    <property type="entry name" value="WH-like_DNA-bd_sf"/>
</dbReference>
<dbReference type="PROSITE" id="PS51063">
    <property type="entry name" value="HTH_CRP_2"/>
    <property type="match status" value="1"/>
</dbReference>
<dbReference type="AlphaFoldDB" id="A0A640VRE5"/>
<dbReference type="RefSeq" id="WP_159975525.1">
    <property type="nucleotide sequence ID" value="NZ_BLIV01000002.1"/>
</dbReference>
<dbReference type="InterPro" id="IPR018490">
    <property type="entry name" value="cNMP-bd_dom_sf"/>
</dbReference>
<keyword evidence="7" id="KW-1185">Reference proteome</keyword>
<evidence type="ECO:0000313" key="6">
    <source>
        <dbReference type="EMBL" id="GFE49671.1"/>
    </source>
</evidence>
<gene>
    <name evidence="6" type="ORF">So717_14240</name>
</gene>
<dbReference type="GO" id="GO:0003677">
    <property type="term" value="F:DNA binding"/>
    <property type="evidence" value="ECO:0007669"/>
    <property type="project" value="UniProtKB-KW"/>
</dbReference>
<dbReference type="PROSITE" id="PS50042">
    <property type="entry name" value="CNMP_BINDING_3"/>
    <property type="match status" value="1"/>
</dbReference>
<sequence length="207" mass="22508">MSDAPTQDLAAYFAQGDALEAPDGACLFRPGDEGRAFLIVKSGAVRVEQTNSAGRTVVLYRVEAGDSCVLTTTCLLSGKPYSGYGYAEGAVTAVAISANRFKSLLASDNQFQELVFRGFAARVGELTDVIDDLLEHRTDLRLARWLARRGKGQLRMTRQELAQELGTAREVASRTLKSFERRGWISISRGSVDILKPDALEAYGNAL</sequence>
<evidence type="ECO:0000259" key="4">
    <source>
        <dbReference type="PROSITE" id="PS50042"/>
    </source>
</evidence>
<dbReference type="CDD" id="cd00038">
    <property type="entry name" value="CAP_ED"/>
    <property type="match status" value="1"/>
</dbReference>
<keyword evidence="2" id="KW-0238">DNA-binding</keyword>
<keyword evidence="3" id="KW-0804">Transcription</keyword>
<name>A0A640VRE5_9RHOB</name>
<evidence type="ECO:0000259" key="5">
    <source>
        <dbReference type="PROSITE" id="PS51063"/>
    </source>
</evidence>
<dbReference type="GO" id="GO:0003700">
    <property type="term" value="F:DNA-binding transcription factor activity"/>
    <property type="evidence" value="ECO:0007669"/>
    <property type="project" value="TreeGrafter"/>
</dbReference>
<dbReference type="SUPFAM" id="SSF51206">
    <property type="entry name" value="cAMP-binding domain-like"/>
    <property type="match status" value="1"/>
</dbReference>